<evidence type="ECO:0008006" key="4">
    <source>
        <dbReference type="Google" id="ProtNLM"/>
    </source>
</evidence>
<protein>
    <recommendedName>
        <fullName evidence="4">DUF5666 domain-containing protein</fullName>
    </recommendedName>
</protein>
<dbReference type="EMBL" id="MFSR01000054">
    <property type="protein sequence ID" value="OGI39014.1"/>
    <property type="molecule type" value="Genomic_DNA"/>
</dbReference>
<comment type="caution">
    <text evidence="2">The sequence shown here is derived from an EMBL/GenBank/DDBJ whole genome shotgun (WGS) entry which is preliminary data.</text>
</comment>
<feature type="chain" id="PRO_5009225470" description="DUF5666 domain-containing protein" evidence="1">
    <location>
        <begin position="18"/>
        <end position="111"/>
    </location>
</feature>
<organism evidence="2 3">
    <name type="scientific">Candidatus Muproteobacteria bacterium RBG_16_64_10</name>
    <dbReference type="NCBI Taxonomy" id="1817757"/>
    <lineage>
        <taxon>Bacteria</taxon>
        <taxon>Pseudomonadati</taxon>
        <taxon>Pseudomonadota</taxon>
        <taxon>Candidatus Muproteobacteria</taxon>
    </lineage>
</organism>
<reference evidence="2 3" key="1">
    <citation type="journal article" date="2016" name="Nat. Commun.">
        <title>Thousands of microbial genomes shed light on interconnected biogeochemical processes in an aquifer system.</title>
        <authorList>
            <person name="Anantharaman K."/>
            <person name="Brown C.T."/>
            <person name="Hug L.A."/>
            <person name="Sharon I."/>
            <person name="Castelle C.J."/>
            <person name="Probst A.J."/>
            <person name="Thomas B.C."/>
            <person name="Singh A."/>
            <person name="Wilkins M.J."/>
            <person name="Karaoz U."/>
            <person name="Brodie E.L."/>
            <person name="Williams K.H."/>
            <person name="Hubbard S.S."/>
            <person name="Banfield J.F."/>
        </authorList>
    </citation>
    <scope>NUCLEOTIDE SEQUENCE [LARGE SCALE GENOMIC DNA]</scope>
</reference>
<evidence type="ECO:0000313" key="2">
    <source>
        <dbReference type="EMBL" id="OGI39014.1"/>
    </source>
</evidence>
<dbReference type="AlphaFoldDB" id="A0A1F6T1L8"/>
<accession>A0A1F6T1L8</accession>
<feature type="signal peptide" evidence="1">
    <location>
        <begin position="1"/>
        <end position="17"/>
    </location>
</feature>
<dbReference type="Proteomes" id="UP000179334">
    <property type="component" value="Unassembled WGS sequence"/>
</dbReference>
<evidence type="ECO:0000256" key="1">
    <source>
        <dbReference type="SAM" id="SignalP"/>
    </source>
</evidence>
<evidence type="ECO:0000313" key="3">
    <source>
        <dbReference type="Proteomes" id="UP000179334"/>
    </source>
</evidence>
<keyword evidence="1" id="KW-0732">Signal</keyword>
<sequence>MLLIVAVLAVASAPVLADELAKIKGRIVGAKCAQTGKVGECYLKWADPMVFWTDEGEYYAIHAGKSSVNQEQIDAAFGQEVEVHGRIAGKQIEIAQVNVLRPPGAKEFFKG</sequence>
<proteinExistence type="predicted"/>
<gene>
    <name evidence="2" type="ORF">A2V91_05835</name>
</gene>
<name>A0A1F6T1L8_9PROT</name>